<reference evidence="1" key="1">
    <citation type="submission" date="2021-01" db="EMBL/GenBank/DDBJ databases">
        <title>Whole genome shotgun sequence of Actinoplanes tereljensis NBRC 105297.</title>
        <authorList>
            <person name="Komaki H."/>
            <person name="Tamura T."/>
        </authorList>
    </citation>
    <scope>NUCLEOTIDE SEQUENCE</scope>
    <source>
        <strain evidence="1">NBRC 105297</strain>
    </source>
</reference>
<sequence length="148" mass="15592">MNQKLQTRAFDVVAPILQPGEVPVVAARAMVGKFASSRLGAVAKQGLLNAGVGSVATHKLLQSKKQFVIVTNRRLIFIPQGFLGGPGKTILGDVPREVVGLAEVKMGVVSLVRIAFGNQGDGIALTFPRVDRKNAEALAQVLQQTPVG</sequence>
<evidence type="ECO:0008006" key="3">
    <source>
        <dbReference type="Google" id="ProtNLM"/>
    </source>
</evidence>
<name>A0A919NWQ0_9ACTN</name>
<organism evidence="1 2">
    <name type="scientific">Paractinoplanes tereljensis</name>
    <dbReference type="NCBI Taxonomy" id="571912"/>
    <lineage>
        <taxon>Bacteria</taxon>
        <taxon>Bacillati</taxon>
        <taxon>Actinomycetota</taxon>
        <taxon>Actinomycetes</taxon>
        <taxon>Micromonosporales</taxon>
        <taxon>Micromonosporaceae</taxon>
        <taxon>Paractinoplanes</taxon>
    </lineage>
</organism>
<protein>
    <recommendedName>
        <fullName evidence="3">YokE-like PH domain-containing protein</fullName>
    </recommendedName>
</protein>
<evidence type="ECO:0000313" key="1">
    <source>
        <dbReference type="EMBL" id="GIF25097.1"/>
    </source>
</evidence>
<dbReference type="EMBL" id="BOMY01000050">
    <property type="protein sequence ID" value="GIF25097.1"/>
    <property type="molecule type" value="Genomic_DNA"/>
</dbReference>
<dbReference type="Proteomes" id="UP000623608">
    <property type="component" value="Unassembled WGS sequence"/>
</dbReference>
<evidence type="ECO:0000313" key="2">
    <source>
        <dbReference type="Proteomes" id="UP000623608"/>
    </source>
</evidence>
<comment type="caution">
    <text evidence="1">The sequence shown here is derived from an EMBL/GenBank/DDBJ whole genome shotgun (WGS) entry which is preliminary data.</text>
</comment>
<keyword evidence="2" id="KW-1185">Reference proteome</keyword>
<dbReference type="AlphaFoldDB" id="A0A919NWQ0"/>
<proteinExistence type="predicted"/>
<dbReference type="RefSeq" id="WP_203812920.1">
    <property type="nucleotide sequence ID" value="NZ_BOMY01000050.1"/>
</dbReference>
<gene>
    <name evidence="1" type="ORF">Ate02nite_78270</name>
</gene>
<accession>A0A919NWQ0</accession>